<accession>A0A1M7JR68</accession>
<protein>
    <recommendedName>
        <fullName evidence="1">DUF6794 domain-containing protein</fullName>
    </recommendedName>
</protein>
<evidence type="ECO:0000313" key="2">
    <source>
        <dbReference type="EMBL" id="SHM55522.1"/>
    </source>
</evidence>
<reference evidence="2 3" key="1">
    <citation type="submission" date="2016-11" db="EMBL/GenBank/DDBJ databases">
        <authorList>
            <person name="Jaros S."/>
            <person name="Januszkiewicz K."/>
            <person name="Wedrychowicz H."/>
        </authorList>
    </citation>
    <scope>NUCLEOTIDE SEQUENCE [LARGE SCALE GENOMIC DNA]</scope>
    <source>
        <strain evidence="2 3">BPI-34</strain>
    </source>
</reference>
<dbReference type="RefSeq" id="WP_073045269.1">
    <property type="nucleotide sequence ID" value="NZ_FOLF01000007.1"/>
</dbReference>
<gene>
    <name evidence="2" type="ORF">SAMN04488494_2147</name>
</gene>
<organism evidence="2 3">
    <name type="scientific">Xylanibacter ruminicola</name>
    <name type="common">Prevotella ruminicola</name>
    <dbReference type="NCBI Taxonomy" id="839"/>
    <lineage>
        <taxon>Bacteria</taxon>
        <taxon>Pseudomonadati</taxon>
        <taxon>Bacteroidota</taxon>
        <taxon>Bacteroidia</taxon>
        <taxon>Bacteroidales</taxon>
        <taxon>Prevotellaceae</taxon>
        <taxon>Xylanibacter</taxon>
    </lineage>
</organism>
<dbReference type="Proteomes" id="UP000184280">
    <property type="component" value="Unassembled WGS sequence"/>
</dbReference>
<dbReference type="InterPro" id="IPR046744">
    <property type="entry name" value="DUF6794"/>
</dbReference>
<name>A0A1M7JR68_XYLRU</name>
<feature type="domain" description="DUF6794" evidence="1">
    <location>
        <begin position="5"/>
        <end position="87"/>
    </location>
</feature>
<evidence type="ECO:0000313" key="3">
    <source>
        <dbReference type="Proteomes" id="UP000184280"/>
    </source>
</evidence>
<evidence type="ECO:0000259" key="1">
    <source>
        <dbReference type="Pfam" id="PF20594"/>
    </source>
</evidence>
<dbReference type="EMBL" id="FRCJ01000004">
    <property type="protein sequence ID" value="SHM55522.1"/>
    <property type="molecule type" value="Genomic_DNA"/>
</dbReference>
<sequence length="90" mass="10512">MARCPKTAAEAFKRLDRRLTKEEKQQIDEAKDLVEFHFGLGLWIRNYWIYTGERENLESLLKDLGEPEFLIGDDASSAILEAYQKHLRGK</sequence>
<dbReference type="AlphaFoldDB" id="A0A1M7JR68"/>
<dbReference type="OrthoDB" id="983155at2"/>
<dbReference type="Pfam" id="PF20594">
    <property type="entry name" value="DUF6794"/>
    <property type="match status" value="1"/>
</dbReference>
<proteinExistence type="predicted"/>